<accession>A0A5K3FUP6</accession>
<dbReference type="WBParaSite" id="MCU_011913-RB">
    <property type="protein sequence ID" value="MCU_011913-RB"/>
    <property type="gene ID" value="MCU_011913"/>
</dbReference>
<feature type="region of interest" description="Disordered" evidence="2">
    <location>
        <begin position="189"/>
        <end position="212"/>
    </location>
</feature>
<feature type="coiled-coil region" evidence="1">
    <location>
        <begin position="305"/>
        <end position="367"/>
    </location>
</feature>
<name>A0A5K3FUP6_MESCO</name>
<feature type="coiled-coil region" evidence="1">
    <location>
        <begin position="402"/>
        <end position="443"/>
    </location>
</feature>
<organism evidence="3">
    <name type="scientific">Mesocestoides corti</name>
    <name type="common">Flatworm</name>
    <dbReference type="NCBI Taxonomy" id="53468"/>
    <lineage>
        <taxon>Eukaryota</taxon>
        <taxon>Metazoa</taxon>
        <taxon>Spiralia</taxon>
        <taxon>Lophotrochozoa</taxon>
        <taxon>Platyhelminthes</taxon>
        <taxon>Cestoda</taxon>
        <taxon>Eucestoda</taxon>
        <taxon>Cyclophyllidea</taxon>
        <taxon>Mesocestoididae</taxon>
        <taxon>Mesocestoides</taxon>
    </lineage>
</organism>
<evidence type="ECO:0000256" key="2">
    <source>
        <dbReference type="SAM" id="MobiDB-lite"/>
    </source>
</evidence>
<feature type="compositionally biased region" description="Polar residues" evidence="2">
    <location>
        <begin position="240"/>
        <end position="249"/>
    </location>
</feature>
<feature type="coiled-coil region" evidence="1">
    <location>
        <begin position="483"/>
        <end position="555"/>
    </location>
</feature>
<protein>
    <submittedName>
        <fullName evidence="3">C2 domain-containing protein</fullName>
    </submittedName>
</protein>
<evidence type="ECO:0000256" key="1">
    <source>
        <dbReference type="SAM" id="Coils"/>
    </source>
</evidence>
<evidence type="ECO:0000313" key="3">
    <source>
        <dbReference type="WBParaSite" id="MCU_011913-RB"/>
    </source>
</evidence>
<dbReference type="AlphaFoldDB" id="A0A5K3FUP6"/>
<sequence length="559" mass="62806">MTKSTHVALNGSEGGSRSARDLELLSALETIHGSLSARSEGVQCASRLLQQVSDLIVELKSAHFNTENNADNLEIFHRMSDLVASAKTQLDVNSSKMHQLLVEVNRAHAKTSEQEANVRRENDVILSCVTNLEDALTTRDGQIRELVKAVKFLRAQSTDLQGQLAMKQLEVQKIQTTLSRAQQDKLDLLRSQRPPPPPPQTPSHVQDRQEGELVEELNRKVKSLTSQLDKKTEIQKRQNARISQLESQNTKLSAEAQSKKTFTVDKRVISQLSEDIRHLKAENAGLKNPVQFADLDHNFYLLKEYNIANEGKKHAEAELKQALRKLDESQRETAVARKQLLLNNASLRQMEEQNRLLVERLRSITQSPGTRGGILRRTGNVPGGNNRHLSFRLTPDERPHSTDQLYSELDSARKENAKLKIKNAELKTSVEQLNARISQLKLTRPYSPSLDDAIGSIEVKQAPSSGKSAGELEVVIVKMKSVLDRILAENSRLKRNLAKKQSTEGVEHLRAENEQLTERLRQAELAAGATLAERRLQSEKALARLSIEYDKLRELLLKV</sequence>
<feature type="region of interest" description="Disordered" evidence="2">
    <location>
        <begin position="228"/>
        <end position="249"/>
    </location>
</feature>
<keyword evidence="1" id="KW-0175">Coiled coil</keyword>
<proteinExistence type="predicted"/>
<reference evidence="3" key="1">
    <citation type="submission" date="2019-11" db="UniProtKB">
        <authorList>
            <consortium name="WormBaseParasite"/>
        </authorList>
    </citation>
    <scope>IDENTIFICATION</scope>
</reference>